<evidence type="ECO:0000313" key="6">
    <source>
        <dbReference type="Proteomes" id="UP000253769"/>
    </source>
</evidence>
<keyword evidence="5" id="KW-0378">Hydrolase</keyword>
<dbReference type="InterPro" id="IPR045006">
    <property type="entry name" value="CHLI-like"/>
</dbReference>
<dbReference type="SMART" id="SM00382">
    <property type="entry name" value="AAA"/>
    <property type="match status" value="1"/>
</dbReference>
<dbReference type="GO" id="GO:0008233">
    <property type="term" value="F:peptidase activity"/>
    <property type="evidence" value="ECO:0007669"/>
    <property type="project" value="UniProtKB-KW"/>
</dbReference>
<dbReference type="EMBL" id="QQOH01000004">
    <property type="protein sequence ID" value="RDE19095.1"/>
    <property type="molecule type" value="Genomic_DNA"/>
</dbReference>
<evidence type="ECO:0000313" key="5">
    <source>
        <dbReference type="EMBL" id="RDE19095.1"/>
    </source>
</evidence>
<dbReference type="GO" id="GO:0005524">
    <property type="term" value="F:ATP binding"/>
    <property type="evidence" value="ECO:0007669"/>
    <property type="project" value="UniProtKB-KW"/>
</dbReference>
<dbReference type="RefSeq" id="WP_114696718.1">
    <property type="nucleotide sequence ID" value="NZ_QQOH01000004.1"/>
</dbReference>
<evidence type="ECO:0000256" key="1">
    <source>
        <dbReference type="ARBA" id="ARBA00006354"/>
    </source>
</evidence>
<dbReference type="Gene3D" id="3.30.230.10">
    <property type="match status" value="1"/>
</dbReference>
<keyword evidence="3" id="KW-0067">ATP-binding</keyword>
<organism evidence="5 6">
    <name type="scientific">Motiliproteus coralliicola</name>
    <dbReference type="NCBI Taxonomy" id="2283196"/>
    <lineage>
        <taxon>Bacteria</taxon>
        <taxon>Pseudomonadati</taxon>
        <taxon>Pseudomonadota</taxon>
        <taxon>Gammaproteobacteria</taxon>
        <taxon>Oceanospirillales</taxon>
        <taxon>Oceanospirillaceae</taxon>
        <taxon>Motiliproteus</taxon>
    </lineage>
</organism>
<dbReference type="Pfam" id="PF13335">
    <property type="entry name" value="Mg_chelatase_C"/>
    <property type="match status" value="1"/>
</dbReference>
<dbReference type="InterPro" id="IPR001208">
    <property type="entry name" value="MCM_dom"/>
</dbReference>
<evidence type="ECO:0000259" key="4">
    <source>
        <dbReference type="PROSITE" id="PS50051"/>
    </source>
</evidence>
<dbReference type="PANTHER" id="PTHR32039">
    <property type="entry name" value="MAGNESIUM-CHELATASE SUBUNIT CHLI"/>
    <property type="match status" value="1"/>
</dbReference>
<dbReference type="SUPFAM" id="SSF52540">
    <property type="entry name" value="P-loop containing nucleoside triphosphate hydrolases"/>
    <property type="match status" value="1"/>
</dbReference>
<dbReference type="AlphaFoldDB" id="A0A369WI14"/>
<name>A0A369WI14_9GAMM</name>
<evidence type="ECO:0000256" key="2">
    <source>
        <dbReference type="ARBA" id="ARBA00022741"/>
    </source>
</evidence>
<dbReference type="InterPro" id="IPR004482">
    <property type="entry name" value="Mg_chelat-rel"/>
</dbReference>
<dbReference type="InterPro" id="IPR025158">
    <property type="entry name" value="Mg_chelat-rel_C"/>
</dbReference>
<dbReference type="InterPro" id="IPR014721">
    <property type="entry name" value="Ribsml_uS5_D2-typ_fold_subgr"/>
</dbReference>
<keyword evidence="6" id="KW-1185">Reference proteome</keyword>
<evidence type="ECO:0000256" key="3">
    <source>
        <dbReference type="ARBA" id="ARBA00022840"/>
    </source>
</evidence>
<dbReference type="Pfam" id="PF01078">
    <property type="entry name" value="Mg_chelatase"/>
    <property type="match status" value="1"/>
</dbReference>
<dbReference type="Pfam" id="PF13541">
    <property type="entry name" value="ChlI"/>
    <property type="match status" value="1"/>
</dbReference>
<gene>
    <name evidence="5" type="ORF">DV711_16020</name>
</gene>
<dbReference type="PANTHER" id="PTHR32039:SF7">
    <property type="entry name" value="COMPETENCE PROTEIN COMM"/>
    <property type="match status" value="1"/>
</dbReference>
<comment type="similarity">
    <text evidence="1">Belongs to the Mg-chelatase subunits D/I family. ComM subfamily.</text>
</comment>
<proteinExistence type="inferred from homology"/>
<dbReference type="Proteomes" id="UP000253769">
    <property type="component" value="Unassembled WGS sequence"/>
</dbReference>
<dbReference type="Gene3D" id="3.40.50.300">
    <property type="entry name" value="P-loop containing nucleotide triphosphate hydrolases"/>
    <property type="match status" value="1"/>
</dbReference>
<dbReference type="InterPro" id="IPR027417">
    <property type="entry name" value="P-loop_NTPase"/>
</dbReference>
<protein>
    <submittedName>
        <fullName evidence="5">ATP-dependent protease</fullName>
    </submittedName>
</protein>
<dbReference type="PRINTS" id="PR01657">
    <property type="entry name" value="MCMFAMILY"/>
</dbReference>
<reference evidence="5 6" key="1">
    <citation type="submission" date="2018-07" db="EMBL/GenBank/DDBJ databases">
        <title>Motiliproteus coralliicola sp. nov., a bacterium isolated from Coral.</title>
        <authorList>
            <person name="Wang G."/>
        </authorList>
    </citation>
    <scope>NUCLEOTIDE SEQUENCE [LARGE SCALE GENOMIC DNA]</scope>
    <source>
        <strain evidence="5 6">C34</strain>
    </source>
</reference>
<dbReference type="SUPFAM" id="SSF54211">
    <property type="entry name" value="Ribosomal protein S5 domain 2-like"/>
    <property type="match status" value="1"/>
</dbReference>
<dbReference type="PROSITE" id="PS50051">
    <property type="entry name" value="MCM_2"/>
    <property type="match status" value="1"/>
</dbReference>
<keyword evidence="2" id="KW-0547">Nucleotide-binding</keyword>
<dbReference type="InterPro" id="IPR000523">
    <property type="entry name" value="Mg_chelatse_chII-like_cat_dom"/>
</dbReference>
<feature type="domain" description="MCM C-terminal AAA(+) ATPase" evidence="4">
    <location>
        <begin position="287"/>
        <end position="382"/>
    </location>
</feature>
<dbReference type="InterPro" id="IPR003593">
    <property type="entry name" value="AAA+_ATPase"/>
</dbReference>
<dbReference type="NCBIfam" id="NF007365">
    <property type="entry name" value="PRK09862.1"/>
    <property type="match status" value="1"/>
</dbReference>
<accession>A0A369WI14</accession>
<sequence length="500" mass="54047">MSLAIVHSRALLGIDAPPVTVEVHLSNGLPGFSIVGLPEAAVKESKERVRSALLNSRFDYPMRRITVNMAPADLPKEGGRYDLAIALGILCASGQLEQQQLDGLEVIGELALSGALRAVPGALPCAMQARRDGRALLLPKACADEAALLPDIEVLGAEHLLQACAHLLGQQRLAATPRPPLNLAPAGPDLADVRGQYQAKRALEVAAAGGHSLLMSGPPGTGKTMLASRLPGLLPPLTPQEQLEVVSIRSVARQTSASLDAQRPFRQPHHTVSGVALVGGGSTPRPGEISLANHGVLFLDELPEFDRRVLEVLREPMESGQICISRASAQVTFPAQFQLIAAMNPCPCGYHGDASGRCRCTPDQIKRYQGRISGPLLDRLDLQIEVTPLSEQELVAASSTAENSASVRRRVEQARQRQLQRRGKLNHRLSGQELEQDCALDQDNQQLMQQALSRLGLSARAYHRVLRVARTLADLEGVTDIDRTHLLQSLSYRRQDRREG</sequence>
<dbReference type="GO" id="GO:0006508">
    <property type="term" value="P:proteolysis"/>
    <property type="evidence" value="ECO:0007669"/>
    <property type="project" value="UniProtKB-KW"/>
</dbReference>
<dbReference type="InterPro" id="IPR020568">
    <property type="entry name" value="Ribosomal_Su5_D2-typ_SF"/>
</dbReference>
<keyword evidence="5" id="KW-0645">Protease</keyword>
<comment type="caution">
    <text evidence="5">The sequence shown here is derived from an EMBL/GenBank/DDBJ whole genome shotgun (WGS) entry which is preliminary data.</text>
</comment>
<dbReference type="NCBIfam" id="TIGR00368">
    <property type="entry name" value="YifB family Mg chelatase-like AAA ATPase"/>
    <property type="match status" value="1"/>
</dbReference>
<dbReference type="GO" id="GO:0003677">
    <property type="term" value="F:DNA binding"/>
    <property type="evidence" value="ECO:0007669"/>
    <property type="project" value="InterPro"/>
</dbReference>
<dbReference type="OrthoDB" id="9813147at2"/>